<dbReference type="PIRSF" id="PIRSF006078">
    <property type="entry name" value="GlxK"/>
    <property type="match status" value="1"/>
</dbReference>
<dbReference type="PANTHER" id="PTHR21599">
    <property type="entry name" value="GLYCERATE KINASE"/>
    <property type="match status" value="1"/>
</dbReference>
<keyword evidence="6" id="KW-1185">Reference proteome</keyword>
<evidence type="ECO:0000313" key="5">
    <source>
        <dbReference type="EMBL" id="MBG9376097.1"/>
    </source>
</evidence>
<protein>
    <submittedName>
        <fullName evidence="5">Glycerate kinase</fullName>
    </submittedName>
</protein>
<dbReference type="InterPro" id="IPR018193">
    <property type="entry name" value="Glyc_kinase_flavodox-like_fold"/>
</dbReference>
<dbReference type="AlphaFoldDB" id="A0A931E4N6"/>
<dbReference type="PANTHER" id="PTHR21599:SF0">
    <property type="entry name" value="GLYCERATE KINASE"/>
    <property type="match status" value="1"/>
</dbReference>
<reference evidence="5" key="1">
    <citation type="submission" date="2020-11" db="EMBL/GenBank/DDBJ databases">
        <title>Bacterial whole genome sequence for Panacibacter sp. DH6.</title>
        <authorList>
            <person name="Le V."/>
            <person name="Ko S."/>
            <person name="Ahn C.-Y."/>
            <person name="Oh H.-M."/>
        </authorList>
    </citation>
    <scope>NUCLEOTIDE SEQUENCE</scope>
    <source>
        <strain evidence="5">DH6</strain>
    </source>
</reference>
<evidence type="ECO:0000256" key="4">
    <source>
        <dbReference type="PIRNR" id="PIRNR006078"/>
    </source>
</evidence>
<gene>
    <name evidence="5" type="ORF">I5907_07620</name>
</gene>
<dbReference type="RefSeq" id="WP_196990119.1">
    <property type="nucleotide sequence ID" value="NZ_JADWYR010000001.1"/>
</dbReference>
<dbReference type="Gene3D" id="3.90.1510.10">
    <property type="entry name" value="Glycerate kinase, domain 2"/>
    <property type="match status" value="1"/>
</dbReference>
<name>A0A931E4N6_9BACT</name>
<sequence length="378" mass="39309">MRIVIAPNAFKNSLHATAVADAISMGLQQSKLNCETVCFPVGDGGDGTGALLVNHLGGKHIVTKVHDPLGRTIDASFGMVASANTAIIELADASGLRLLKPSEYDPLHATTYGTGELIKAALDHGAAQILLCIGGSATVDAGTGILSALGARFYDAARNLLEGLPASLTAVAAVNLLGLDERLQKTGITILCDVENILLGEQGAASVFGPQKGATKAAVEILETGFRQLCNIAFDESGKDMATIKYGGASGGVAAGLHTFLHAELVHGITHFLAVTGFESALQDAALVITGEGSLDVQTLEGKGPFGVAQKARANNIPVIGIAGKVPLQHHPKMQEYFDVLLPISNEAMDLDEAMEKTHDNLVRTARELGNLLALNIR</sequence>
<proteinExistence type="inferred from homology"/>
<comment type="caution">
    <text evidence="5">The sequence shown here is derived from an EMBL/GenBank/DDBJ whole genome shotgun (WGS) entry which is preliminary data.</text>
</comment>
<dbReference type="Gene3D" id="3.40.50.10350">
    <property type="entry name" value="Glycerate kinase, domain 1"/>
    <property type="match status" value="1"/>
</dbReference>
<dbReference type="SUPFAM" id="SSF110738">
    <property type="entry name" value="Glycerate kinase I"/>
    <property type="match status" value="1"/>
</dbReference>
<organism evidence="5 6">
    <name type="scientific">Panacibacter microcysteis</name>
    <dbReference type="NCBI Taxonomy" id="2793269"/>
    <lineage>
        <taxon>Bacteria</taxon>
        <taxon>Pseudomonadati</taxon>
        <taxon>Bacteroidota</taxon>
        <taxon>Chitinophagia</taxon>
        <taxon>Chitinophagales</taxon>
        <taxon>Chitinophagaceae</taxon>
        <taxon>Panacibacter</taxon>
    </lineage>
</organism>
<comment type="similarity">
    <text evidence="1 4">Belongs to the glycerate kinase type-1 family.</text>
</comment>
<evidence type="ECO:0000256" key="1">
    <source>
        <dbReference type="ARBA" id="ARBA00006284"/>
    </source>
</evidence>
<evidence type="ECO:0000256" key="2">
    <source>
        <dbReference type="ARBA" id="ARBA00022679"/>
    </source>
</evidence>
<dbReference type="NCBIfam" id="TIGR00045">
    <property type="entry name" value="glycerate kinase"/>
    <property type="match status" value="1"/>
</dbReference>
<dbReference type="Pfam" id="PF02595">
    <property type="entry name" value="Gly_kinase"/>
    <property type="match status" value="1"/>
</dbReference>
<evidence type="ECO:0000256" key="3">
    <source>
        <dbReference type="ARBA" id="ARBA00022777"/>
    </source>
</evidence>
<keyword evidence="3 4" id="KW-0418">Kinase</keyword>
<keyword evidence="2 4" id="KW-0808">Transferase</keyword>
<dbReference type="Proteomes" id="UP000628448">
    <property type="component" value="Unassembled WGS sequence"/>
</dbReference>
<dbReference type="GO" id="GO:0031388">
    <property type="term" value="P:organic acid phosphorylation"/>
    <property type="evidence" value="ECO:0007669"/>
    <property type="project" value="UniProtKB-UniRule"/>
</dbReference>
<evidence type="ECO:0000313" key="6">
    <source>
        <dbReference type="Proteomes" id="UP000628448"/>
    </source>
</evidence>
<accession>A0A931E4N6</accession>
<dbReference type="InterPro" id="IPR036129">
    <property type="entry name" value="Glycerate_kinase_sf"/>
</dbReference>
<dbReference type="EMBL" id="JADWYR010000001">
    <property type="protein sequence ID" value="MBG9376097.1"/>
    <property type="molecule type" value="Genomic_DNA"/>
</dbReference>
<dbReference type="GO" id="GO:0008887">
    <property type="term" value="F:glycerate kinase activity"/>
    <property type="evidence" value="ECO:0007669"/>
    <property type="project" value="UniProtKB-UniRule"/>
</dbReference>
<dbReference type="InterPro" id="IPR018197">
    <property type="entry name" value="Glycerate_kinase_RE-like"/>
</dbReference>
<dbReference type="InterPro" id="IPR004381">
    <property type="entry name" value="Glycerate_kinase"/>
</dbReference>